<dbReference type="EMBL" id="KV429032">
    <property type="protein sequence ID" value="KZT74684.1"/>
    <property type="molecule type" value="Genomic_DNA"/>
</dbReference>
<feature type="region of interest" description="Disordered" evidence="1">
    <location>
        <begin position="1180"/>
        <end position="1217"/>
    </location>
</feature>
<proteinExistence type="predicted"/>
<name>A0A165UBQ4_9APHY</name>
<dbReference type="InterPro" id="IPR032675">
    <property type="entry name" value="LRR_dom_sf"/>
</dbReference>
<feature type="transmembrane region" description="Helical" evidence="2">
    <location>
        <begin position="129"/>
        <end position="153"/>
    </location>
</feature>
<protein>
    <recommendedName>
        <fullName evidence="6">Protein kinase domain-containing protein</fullName>
    </recommendedName>
</protein>
<feature type="compositionally biased region" description="Low complexity" evidence="1">
    <location>
        <begin position="1192"/>
        <end position="1202"/>
    </location>
</feature>
<reference evidence="4 5" key="1">
    <citation type="journal article" date="2016" name="Mol. Biol. Evol.">
        <title>Comparative Genomics of Early-Diverging Mushroom-Forming Fungi Provides Insights into the Origins of Lignocellulose Decay Capabilities.</title>
        <authorList>
            <person name="Nagy L.G."/>
            <person name="Riley R."/>
            <person name="Tritt A."/>
            <person name="Adam C."/>
            <person name="Daum C."/>
            <person name="Floudas D."/>
            <person name="Sun H."/>
            <person name="Yadav J.S."/>
            <person name="Pangilinan J."/>
            <person name="Larsson K.H."/>
            <person name="Matsuura K."/>
            <person name="Barry K."/>
            <person name="Labutti K."/>
            <person name="Kuo R."/>
            <person name="Ohm R.A."/>
            <person name="Bhattacharya S.S."/>
            <person name="Shirouzu T."/>
            <person name="Yoshinaga Y."/>
            <person name="Martin F.M."/>
            <person name="Grigoriev I.V."/>
            <person name="Hibbett D.S."/>
        </authorList>
    </citation>
    <scope>NUCLEOTIDE SEQUENCE [LARGE SCALE GENOMIC DNA]</scope>
    <source>
        <strain evidence="4 5">L-15889</strain>
    </source>
</reference>
<gene>
    <name evidence="4" type="ORF">DAEQUDRAFT_659131</name>
</gene>
<evidence type="ECO:0000256" key="2">
    <source>
        <dbReference type="SAM" id="Phobius"/>
    </source>
</evidence>
<dbReference type="STRING" id="1314783.A0A165UBQ4"/>
<dbReference type="OrthoDB" id="550575at2759"/>
<evidence type="ECO:0000256" key="3">
    <source>
        <dbReference type="SAM" id="SignalP"/>
    </source>
</evidence>
<evidence type="ECO:0000313" key="4">
    <source>
        <dbReference type="EMBL" id="KZT74684.1"/>
    </source>
</evidence>
<keyword evidence="3" id="KW-0732">Signal</keyword>
<evidence type="ECO:0000313" key="5">
    <source>
        <dbReference type="Proteomes" id="UP000076727"/>
    </source>
</evidence>
<evidence type="ECO:0000256" key="1">
    <source>
        <dbReference type="SAM" id="MobiDB-lite"/>
    </source>
</evidence>
<feature type="region of interest" description="Disordered" evidence="1">
    <location>
        <begin position="810"/>
        <end position="835"/>
    </location>
</feature>
<dbReference type="InterPro" id="IPR011009">
    <property type="entry name" value="Kinase-like_dom_sf"/>
</dbReference>
<feature type="non-terminal residue" evidence="4">
    <location>
        <position position="1428"/>
    </location>
</feature>
<feature type="chain" id="PRO_5007867543" description="Protein kinase domain-containing protein" evidence="3">
    <location>
        <begin position="28"/>
        <end position="1428"/>
    </location>
</feature>
<keyword evidence="2" id="KW-0812">Transmembrane</keyword>
<keyword evidence="2" id="KW-0472">Membrane</keyword>
<dbReference type="SUPFAM" id="SSF52047">
    <property type="entry name" value="RNI-like"/>
    <property type="match status" value="1"/>
</dbReference>
<dbReference type="SUPFAM" id="SSF56112">
    <property type="entry name" value="Protein kinase-like (PK-like)"/>
    <property type="match status" value="1"/>
</dbReference>
<feature type="transmembrane region" description="Helical" evidence="2">
    <location>
        <begin position="173"/>
        <end position="197"/>
    </location>
</feature>
<accession>A0A165UBQ4</accession>
<keyword evidence="5" id="KW-1185">Reference proteome</keyword>
<evidence type="ECO:0008006" key="6">
    <source>
        <dbReference type="Google" id="ProtNLM"/>
    </source>
</evidence>
<feature type="region of interest" description="Disordered" evidence="1">
    <location>
        <begin position="841"/>
        <end position="860"/>
    </location>
</feature>
<feature type="region of interest" description="Disordered" evidence="1">
    <location>
        <begin position="1091"/>
        <end position="1113"/>
    </location>
</feature>
<dbReference type="GO" id="GO:0019005">
    <property type="term" value="C:SCF ubiquitin ligase complex"/>
    <property type="evidence" value="ECO:0007669"/>
    <property type="project" value="TreeGrafter"/>
</dbReference>
<dbReference type="Gene3D" id="3.80.10.10">
    <property type="entry name" value="Ribonuclease Inhibitor"/>
    <property type="match status" value="2"/>
</dbReference>
<dbReference type="PANTHER" id="PTHR13318">
    <property type="entry name" value="PARTNER OF PAIRED, ISOFORM B-RELATED"/>
    <property type="match status" value="1"/>
</dbReference>
<keyword evidence="2" id="KW-1133">Transmembrane helix</keyword>
<dbReference type="Proteomes" id="UP000076727">
    <property type="component" value="Unassembled WGS sequence"/>
</dbReference>
<feature type="signal peptide" evidence="3">
    <location>
        <begin position="1"/>
        <end position="27"/>
    </location>
</feature>
<sequence>MHAIDLVMLLAYMAMLAHLLISPPTHSVDRTAVASPGLREAALMIYSIARLYKRPAFSEIPHILVLGAFTSHLPEVIYPDDVAFGVLLFAFSWMVIDLHLPWSTSPLHLIPAELILPRSVLISHGVSRIFIPVVAFFLPALLLSLFLLSTSLADIIPAVVLASLTPAPLESRVAFLTLFAVLFLTMICSLTMLVTVYPSFVSQNPTDPWDRCSRPIGLEARRFFIRTVVRYSVPYTFPAPSNLLQLVIRLPEMLLSLIRDRGSSPAISALRLPERIVWRMTVAQANAPTATALSTRIIPQSIPFLTTLCIRVFAKSFRKLSEDYLVWENVRSWLKALPDPLAQKVFSALKSTCPEFLSMTLTLLLLSLQYFIRAPTVTLDRSLPGVNRHTFVAIRDSPIRSQLEELHLTDFEKEADTVFASIISNLSGLRVLVLRGCSKAGEKTCGVVAQKCPNLRVLNMNYTSVTPVLLAPILLACRNLEVLKVAGISSWTDAAFAKLTAMLSARKDFQLQKLRTLKLRQTFLSDNALSPFMRLCPSLRRVDLSFTVITHPSQLLSGKPLEKLSLTCTKITGVELLATVAQFPDLVTLNIGALGGGGQGSNPMLSNTSALSMSDQTLGALADILETFPRLEQVNLVGNTKLGMGAQQAIGDFIRRVGRKCKVLNLSNLRSLRSPDLEGLLQESVEEGPPRIQVLLLNNTIVDDMAAPYISACNDLENLAVGGTRFTSVGLFNIIDACQKLQKLDLTSCRGVKISERRRFFEVSIMALVAPGAAEHVHPMWTRTTIDIDSPELTIFYRVLNAVYNPDALEGAPPPPRPQILVPPQIPGTTRSMDMIDWERKRRPPGADEDDSSDEENVRRTSRRIKAAQWRSSHRCPLGTSLYPLRRLGLGSFDAHEGPTLTVLSSWSLRTQDQLEGFYRELALLKSSDYLLPLHGTVVPALINVTRSPLNACLNMAAPHPVFWMEASADMPFVLKNRIMVAYSNLHARGILHGSPQLRNMLICGDGTVKLVDFQAGRSMRPLTAASIQEANGADLKLELRQDHWVDDIDRTPRRFIVPGHTEEDLRVALQNFERIVIEAHEEADELWKAYLEGPGPSGTQSPPRDNEVESEEMDRIIREANAEAVAATEYPFPSIVVGKTCRGRAVGVGDYGYDLLPAASSSSSPPKAPIVRDYGAVVKPSEPLPSNPYPKSTSSKAASKTCGDLPRASSAASRPPKDVKVVDFALIPHNGPQGYYVSHPPTESRMGIERARYVRETNRETAHNMGFGPLYPSDDKYCLPPSFKRPHSDRPSYSSISLGNLKRKREVIIGREDYEEFPSVPKRKKTEHEWDDLEFVVSDEHVDVRAGCQLLLPTEVARRNATGKAPAKRRRPGQSILKPARPRRFRKLPAAREFWTGEREPCLSPKLGPAQLPVGRNEPRAILGSFV</sequence>
<organism evidence="4 5">
    <name type="scientific">Daedalea quercina L-15889</name>
    <dbReference type="NCBI Taxonomy" id="1314783"/>
    <lineage>
        <taxon>Eukaryota</taxon>
        <taxon>Fungi</taxon>
        <taxon>Dikarya</taxon>
        <taxon>Basidiomycota</taxon>
        <taxon>Agaricomycotina</taxon>
        <taxon>Agaricomycetes</taxon>
        <taxon>Polyporales</taxon>
        <taxon>Fomitopsis</taxon>
    </lineage>
</organism>
<dbReference type="GO" id="GO:0031146">
    <property type="term" value="P:SCF-dependent proteasomal ubiquitin-dependent protein catabolic process"/>
    <property type="evidence" value="ECO:0007669"/>
    <property type="project" value="TreeGrafter"/>
</dbReference>